<evidence type="ECO:0000313" key="2">
    <source>
        <dbReference type="Proteomes" id="UP000604117"/>
    </source>
</evidence>
<evidence type="ECO:0000313" key="1">
    <source>
        <dbReference type="EMBL" id="GIF76121.1"/>
    </source>
</evidence>
<proteinExistence type="predicted"/>
<organism evidence="1 2">
    <name type="scientific">Asanoa siamensis</name>
    <dbReference type="NCBI Taxonomy" id="926357"/>
    <lineage>
        <taxon>Bacteria</taxon>
        <taxon>Bacillati</taxon>
        <taxon>Actinomycetota</taxon>
        <taxon>Actinomycetes</taxon>
        <taxon>Micromonosporales</taxon>
        <taxon>Micromonosporaceae</taxon>
        <taxon>Asanoa</taxon>
    </lineage>
</organism>
<keyword evidence="2" id="KW-1185">Reference proteome</keyword>
<sequence length="82" mass="8767">MRLDEANYRLTLEGAIVLSVGFHPHAAPDPGAKAALAELHLRKIDLADRVHVLNVGGYIGGSTRAEIAYATAQGKPITYLET</sequence>
<dbReference type="RefSeq" id="WP_203716952.1">
    <property type="nucleotide sequence ID" value="NZ_BONE01000054.1"/>
</dbReference>
<gene>
    <name evidence="1" type="ORF">Asi02nite_56390</name>
</gene>
<comment type="caution">
    <text evidence="1">The sequence shown here is derived from an EMBL/GenBank/DDBJ whole genome shotgun (WGS) entry which is preliminary data.</text>
</comment>
<name>A0ABQ4CXU8_9ACTN</name>
<accession>A0ABQ4CXU8</accession>
<dbReference type="EMBL" id="BONE01000054">
    <property type="protein sequence ID" value="GIF76121.1"/>
    <property type="molecule type" value="Genomic_DNA"/>
</dbReference>
<protein>
    <submittedName>
        <fullName evidence="1">Uncharacterized protein</fullName>
    </submittedName>
</protein>
<dbReference type="Proteomes" id="UP000604117">
    <property type="component" value="Unassembled WGS sequence"/>
</dbReference>
<reference evidence="1 2" key="1">
    <citation type="submission" date="2021-01" db="EMBL/GenBank/DDBJ databases">
        <title>Whole genome shotgun sequence of Asanoa siamensis NBRC 107932.</title>
        <authorList>
            <person name="Komaki H."/>
            <person name="Tamura T."/>
        </authorList>
    </citation>
    <scope>NUCLEOTIDE SEQUENCE [LARGE SCALE GENOMIC DNA]</scope>
    <source>
        <strain evidence="1 2">NBRC 107932</strain>
    </source>
</reference>